<name>A0AAN9SQV0_PSOTE</name>
<gene>
    <name evidence="2" type="ORF">VNO78_05455</name>
</gene>
<dbReference type="EMBL" id="JAYMYS010000002">
    <property type="protein sequence ID" value="KAK7404509.1"/>
    <property type="molecule type" value="Genomic_DNA"/>
</dbReference>
<proteinExistence type="predicted"/>
<feature type="compositionally biased region" description="Basic and acidic residues" evidence="1">
    <location>
        <begin position="1"/>
        <end position="26"/>
    </location>
</feature>
<comment type="caution">
    <text evidence="2">The sequence shown here is derived from an EMBL/GenBank/DDBJ whole genome shotgun (WGS) entry which is preliminary data.</text>
</comment>
<evidence type="ECO:0000313" key="3">
    <source>
        <dbReference type="Proteomes" id="UP001386955"/>
    </source>
</evidence>
<organism evidence="2 3">
    <name type="scientific">Psophocarpus tetragonolobus</name>
    <name type="common">Winged bean</name>
    <name type="synonym">Dolichos tetragonolobus</name>
    <dbReference type="NCBI Taxonomy" id="3891"/>
    <lineage>
        <taxon>Eukaryota</taxon>
        <taxon>Viridiplantae</taxon>
        <taxon>Streptophyta</taxon>
        <taxon>Embryophyta</taxon>
        <taxon>Tracheophyta</taxon>
        <taxon>Spermatophyta</taxon>
        <taxon>Magnoliopsida</taxon>
        <taxon>eudicotyledons</taxon>
        <taxon>Gunneridae</taxon>
        <taxon>Pentapetalae</taxon>
        <taxon>rosids</taxon>
        <taxon>fabids</taxon>
        <taxon>Fabales</taxon>
        <taxon>Fabaceae</taxon>
        <taxon>Papilionoideae</taxon>
        <taxon>50 kb inversion clade</taxon>
        <taxon>NPAAA clade</taxon>
        <taxon>indigoferoid/millettioid clade</taxon>
        <taxon>Phaseoleae</taxon>
        <taxon>Psophocarpus</taxon>
    </lineage>
</organism>
<feature type="region of interest" description="Disordered" evidence="1">
    <location>
        <begin position="1"/>
        <end position="35"/>
    </location>
</feature>
<accession>A0AAN9SQV0</accession>
<evidence type="ECO:0000256" key="1">
    <source>
        <dbReference type="SAM" id="MobiDB-lite"/>
    </source>
</evidence>
<reference evidence="2 3" key="1">
    <citation type="submission" date="2024-01" db="EMBL/GenBank/DDBJ databases">
        <title>The genomes of 5 underutilized Papilionoideae crops provide insights into root nodulation and disease resistanc.</title>
        <authorList>
            <person name="Jiang F."/>
        </authorList>
    </citation>
    <scope>NUCLEOTIDE SEQUENCE [LARGE SCALE GENOMIC DNA]</scope>
    <source>
        <strain evidence="2">DUOXIRENSHENG_FW03</strain>
        <tissue evidence="2">Leaves</tissue>
    </source>
</reference>
<dbReference type="AlphaFoldDB" id="A0AAN9SQV0"/>
<keyword evidence="3" id="KW-1185">Reference proteome</keyword>
<dbReference type="Proteomes" id="UP001386955">
    <property type="component" value="Unassembled WGS sequence"/>
</dbReference>
<sequence length="118" mass="13103">MDGIEKEGHVATDPNNKDVRKGDTRNRITNSRGVASTEEEHMVVSWLMVEISDEIGVAPVWLSLTSLLLVMSFSPMMPLVEHLSSSFISKPGHTLFDQLYGMLSLVEPYQVVLSMALL</sequence>
<protein>
    <submittedName>
        <fullName evidence="2">Uncharacterized protein</fullName>
    </submittedName>
</protein>
<evidence type="ECO:0000313" key="2">
    <source>
        <dbReference type="EMBL" id="KAK7404509.1"/>
    </source>
</evidence>